<comment type="function">
    <text evidence="5">Forms part of the polypeptide exit tunnel.</text>
</comment>
<evidence type="ECO:0000256" key="5">
    <source>
        <dbReference type="HAMAP-Rule" id="MF_01328"/>
    </source>
</evidence>
<protein>
    <recommendedName>
        <fullName evidence="4 5">Large ribosomal subunit protein uL4</fullName>
    </recommendedName>
</protein>
<evidence type="ECO:0000256" key="2">
    <source>
        <dbReference type="ARBA" id="ARBA00022980"/>
    </source>
</evidence>
<evidence type="ECO:0000313" key="7">
    <source>
        <dbReference type="EMBL" id="PCI30527.1"/>
    </source>
</evidence>
<dbReference type="AlphaFoldDB" id="A0A2A4TC25"/>
<evidence type="ECO:0000313" key="8">
    <source>
        <dbReference type="Proteomes" id="UP000218113"/>
    </source>
</evidence>
<dbReference type="EMBL" id="NVSR01000004">
    <property type="protein sequence ID" value="PCI30527.1"/>
    <property type="molecule type" value="Genomic_DNA"/>
</dbReference>
<sequence>MASLKVYSLENQEVGTVDLHDDLAQATLNPFIVKDTVVSYLNGLRQGTHKTKERSEVTGSRRKLFRQKGTGNARAGSAQSPVRRHGATVFGPTPRSYKTDINKKVKKKALASVLSEKLKNGQLLIVDNLKLEDHKTKKFLAWMETMNLKKTLFVSSEQDSNFELASRNVTFVKSVHASGLNVYDVLNHTNLVMTKQSLMDVEGRLLK</sequence>
<dbReference type="Gene3D" id="3.40.1370.10">
    <property type="match status" value="1"/>
</dbReference>
<dbReference type="GO" id="GO:0005840">
    <property type="term" value="C:ribosome"/>
    <property type="evidence" value="ECO:0007669"/>
    <property type="project" value="UniProtKB-KW"/>
</dbReference>
<dbReference type="PANTHER" id="PTHR10746:SF6">
    <property type="entry name" value="LARGE RIBOSOMAL SUBUNIT PROTEIN UL4M"/>
    <property type="match status" value="1"/>
</dbReference>
<dbReference type="InterPro" id="IPR013005">
    <property type="entry name" value="Ribosomal_uL4-like"/>
</dbReference>
<feature type="region of interest" description="Disordered" evidence="6">
    <location>
        <begin position="66"/>
        <end position="85"/>
    </location>
</feature>
<comment type="subunit">
    <text evidence="5">Part of the 50S ribosomal subunit.</text>
</comment>
<evidence type="ECO:0000256" key="6">
    <source>
        <dbReference type="SAM" id="MobiDB-lite"/>
    </source>
</evidence>
<accession>A0A2A4TC25</accession>
<evidence type="ECO:0000256" key="1">
    <source>
        <dbReference type="ARBA" id="ARBA00010528"/>
    </source>
</evidence>
<comment type="caution">
    <text evidence="7">The sequence shown here is derived from an EMBL/GenBank/DDBJ whole genome shotgun (WGS) entry which is preliminary data.</text>
</comment>
<dbReference type="InterPro" id="IPR023574">
    <property type="entry name" value="Ribosomal_uL4_dom_sf"/>
</dbReference>
<organism evidence="7 8">
    <name type="scientific">SAR324 cluster bacterium</name>
    <dbReference type="NCBI Taxonomy" id="2024889"/>
    <lineage>
        <taxon>Bacteria</taxon>
        <taxon>Deltaproteobacteria</taxon>
        <taxon>SAR324 cluster</taxon>
    </lineage>
</organism>
<evidence type="ECO:0000256" key="4">
    <source>
        <dbReference type="ARBA" id="ARBA00035244"/>
    </source>
</evidence>
<keyword evidence="5" id="KW-0699">rRNA-binding</keyword>
<dbReference type="HAMAP" id="MF_01328_B">
    <property type="entry name" value="Ribosomal_uL4_B"/>
    <property type="match status" value="1"/>
</dbReference>
<name>A0A2A4TC25_9DELT</name>
<proteinExistence type="inferred from homology"/>
<reference evidence="8" key="1">
    <citation type="submission" date="2017-08" db="EMBL/GenBank/DDBJ databases">
        <title>A dynamic microbial community with high functional redundancy inhabits the cold, oxic subseafloor aquifer.</title>
        <authorList>
            <person name="Tully B.J."/>
            <person name="Wheat C.G."/>
            <person name="Glazer B.T."/>
            <person name="Huber J.A."/>
        </authorList>
    </citation>
    <scope>NUCLEOTIDE SEQUENCE [LARGE SCALE GENOMIC DNA]</scope>
</reference>
<evidence type="ECO:0000256" key="3">
    <source>
        <dbReference type="ARBA" id="ARBA00023274"/>
    </source>
</evidence>
<dbReference type="InterPro" id="IPR002136">
    <property type="entry name" value="Ribosomal_uL4"/>
</dbReference>
<keyword evidence="2 5" id="KW-0689">Ribosomal protein</keyword>
<dbReference type="GO" id="GO:1990904">
    <property type="term" value="C:ribonucleoprotein complex"/>
    <property type="evidence" value="ECO:0007669"/>
    <property type="project" value="UniProtKB-KW"/>
</dbReference>
<comment type="similarity">
    <text evidence="1 5">Belongs to the universal ribosomal protein uL4 family.</text>
</comment>
<dbReference type="NCBIfam" id="TIGR03953">
    <property type="entry name" value="rplD_bact"/>
    <property type="match status" value="1"/>
</dbReference>
<gene>
    <name evidence="5" type="primary">rplD</name>
    <name evidence="7" type="ORF">COB67_01720</name>
</gene>
<comment type="function">
    <text evidence="5">One of the primary rRNA binding proteins, this protein initially binds near the 5'-end of the 23S rRNA. It is important during the early stages of 50S assembly. It makes multiple contacts with different domains of the 23S rRNA in the assembled 50S subunit and ribosome.</text>
</comment>
<keyword evidence="3 5" id="KW-0687">Ribonucleoprotein</keyword>
<keyword evidence="5" id="KW-0694">RNA-binding</keyword>
<dbReference type="Pfam" id="PF00573">
    <property type="entry name" value="Ribosomal_L4"/>
    <property type="match status" value="1"/>
</dbReference>
<dbReference type="SUPFAM" id="SSF52166">
    <property type="entry name" value="Ribosomal protein L4"/>
    <property type="match status" value="1"/>
</dbReference>
<dbReference type="GO" id="GO:0003735">
    <property type="term" value="F:structural constituent of ribosome"/>
    <property type="evidence" value="ECO:0007669"/>
    <property type="project" value="InterPro"/>
</dbReference>
<dbReference type="PANTHER" id="PTHR10746">
    <property type="entry name" value="50S RIBOSOMAL PROTEIN L4"/>
    <property type="match status" value="1"/>
</dbReference>
<dbReference type="GO" id="GO:0006412">
    <property type="term" value="P:translation"/>
    <property type="evidence" value="ECO:0007669"/>
    <property type="project" value="UniProtKB-UniRule"/>
</dbReference>
<dbReference type="GO" id="GO:0019843">
    <property type="term" value="F:rRNA binding"/>
    <property type="evidence" value="ECO:0007669"/>
    <property type="project" value="UniProtKB-UniRule"/>
</dbReference>
<dbReference type="Proteomes" id="UP000218113">
    <property type="component" value="Unassembled WGS sequence"/>
</dbReference>